<comment type="caution">
    <text evidence="2">The sequence shown here is derived from an EMBL/GenBank/DDBJ whole genome shotgun (WGS) entry which is preliminary data.</text>
</comment>
<name>A0A9P5YUL1_9AGAR</name>
<accession>A0A9P5YUL1</accession>
<evidence type="ECO:0000256" key="1">
    <source>
        <dbReference type="SAM" id="MobiDB-lite"/>
    </source>
</evidence>
<dbReference type="EMBL" id="MU155333">
    <property type="protein sequence ID" value="KAF9475421.1"/>
    <property type="molecule type" value="Genomic_DNA"/>
</dbReference>
<reference evidence="2" key="1">
    <citation type="submission" date="2020-11" db="EMBL/GenBank/DDBJ databases">
        <authorList>
            <consortium name="DOE Joint Genome Institute"/>
            <person name="Ahrendt S."/>
            <person name="Riley R."/>
            <person name="Andreopoulos W."/>
            <person name="Labutti K."/>
            <person name="Pangilinan J."/>
            <person name="Ruiz-Duenas F.J."/>
            <person name="Barrasa J.M."/>
            <person name="Sanchez-Garcia M."/>
            <person name="Camarero S."/>
            <person name="Miyauchi S."/>
            <person name="Serrano A."/>
            <person name="Linde D."/>
            <person name="Babiker R."/>
            <person name="Drula E."/>
            <person name="Ayuso-Fernandez I."/>
            <person name="Pacheco R."/>
            <person name="Padilla G."/>
            <person name="Ferreira P."/>
            <person name="Barriuso J."/>
            <person name="Kellner H."/>
            <person name="Castanera R."/>
            <person name="Alfaro M."/>
            <person name="Ramirez L."/>
            <person name="Pisabarro A.G."/>
            <person name="Kuo A."/>
            <person name="Tritt A."/>
            <person name="Lipzen A."/>
            <person name="He G."/>
            <person name="Yan M."/>
            <person name="Ng V."/>
            <person name="Cullen D."/>
            <person name="Martin F."/>
            <person name="Rosso M.-N."/>
            <person name="Henrissat B."/>
            <person name="Hibbett D."/>
            <person name="Martinez A.T."/>
            <person name="Grigoriev I.V."/>
        </authorList>
    </citation>
    <scope>NUCLEOTIDE SEQUENCE</scope>
    <source>
        <strain evidence="2">CIRM-BRFM 674</strain>
    </source>
</reference>
<dbReference type="Proteomes" id="UP000807469">
    <property type="component" value="Unassembled WGS sequence"/>
</dbReference>
<evidence type="ECO:0000313" key="3">
    <source>
        <dbReference type="Proteomes" id="UP000807469"/>
    </source>
</evidence>
<evidence type="ECO:0000313" key="2">
    <source>
        <dbReference type="EMBL" id="KAF9475421.1"/>
    </source>
</evidence>
<keyword evidence="3" id="KW-1185">Reference proteome</keyword>
<proteinExistence type="predicted"/>
<dbReference type="AlphaFoldDB" id="A0A9P5YUL1"/>
<gene>
    <name evidence="2" type="ORF">BDN70DRAFT_770665</name>
</gene>
<feature type="compositionally biased region" description="Polar residues" evidence="1">
    <location>
        <begin position="1"/>
        <end position="16"/>
    </location>
</feature>
<organism evidence="2 3">
    <name type="scientific">Pholiota conissans</name>
    <dbReference type="NCBI Taxonomy" id="109636"/>
    <lineage>
        <taxon>Eukaryota</taxon>
        <taxon>Fungi</taxon>
        <taxon>Dikarya</taxon>
        <taxon>Basidiomycota</taxon>
        <taxon>Agaricomycotina</taxon>
        <taxon>Agaricomycetes</taxon>
        <taxon>Agaricomycetidae</taxon>
        <taxon>Agaricales</taxon>
        <taxon>Agaricineae</taxon>
        <taxon>Strophariaceae</taxon>
        <taxon>Pholiota</taxon>
    </lineage>
</organism>
<feature type="region of interest" description="Disordered" evidence="1">
    <location>
        <begin position="1"/>
        <end position="25"/>
    </location>
</feature>
<sequence>MLTLSDSEPSSPTNPLNPEMDIEPDDEWKKILKARISRDLQSMTKEVKDAQMAELRKSNGGPEDQKRFEEEYKSKMESITEVASDQYQIELEKERNKRRWAAGEPMLPGWSKYLEQEQ</sequence>
<protein>
    <submittedName>
        <fullName evidence="2">Uncharacterized protein</fullName>
    </submittedName>
</protein>
<feature type="non-terminal residue" evidence="2">
    <location>
        <position position="118"/>
    </location>
</feature>
<dbReference type="OrthoDB" id="2723779at2759"/>